<evidence type="ECO:0000256" key="2">
    <source>
        <dbReference type="ARBA" id="ARBA00023027"/>
    </source>
</evidence>
<protein>
    <recommendedName>
        <fullName evidence="3">Pyridine nucleotide-disulphide oxidoreductase dimerisation domain-containing protein</fullName>
    </recommendedName>
</protein>
<dbReference type="Gene3D" id="3.30.390.30">
    <property type="match status" value="1"/>
</dbReference>
<sequence>MFTEPEVVSVGLTAAAATAHGLHIRVVDHDLGAVAGSVLHTEDYRGQARMVVDEDRHVLVGVTFVGPDVAELVHATTIAVAAEVPIERLRHAVPAFPTMSEVWLRLLETYEATATTEQAAA</sequence>
<keyword evidence="2" id="KW-0520">NAD</keyword>
<feature type="domain" description="Pyridine nucleotide-disulphide oxidoreductase dimerisation" evidence="3">
    <location>
        <begin position="1"/>
        <end position="103"/>
    </location>
</feature>
<dbReference type="InterPro" id="IPR016156">
    <property type="entry name" value="FAD/NAD-linked_Rdtase_dimer_sf"/>
</dbReference>
<comment type="similarity">
    <text evidence="1">Belongs to the class-I pyridine nucleotide-disulfide oxidoreductase family.</text>
</comment>
<proteinExistence type="inferred from homology"/>
<reference evidence="5" key="1">
    <citation type="journal article" date="2019" name="Int. J. Syst. Evol. Microbiol.">
        <title>The Global Catalogue of Microorganisms (GCM) 10K type strain sequencing project: providing services to taxonomists for standard genome sequencing and annotation.</title>
        <authorList>
            <consortium name="The Broad Institute Genomics Platform"/>
            <consortium name="The Broad Institute Genome Sequencing Center for Infectious Disease"/>
            <person name="Wu L."/>
            <person name="Ma J."/>
        </authorList>
    </citation>
    <scope>NUCLEOTIDE SEQUENCE [LARGE SCALE GENOMIC DNA]</scope>
    <source>
        <strain evidence="5">JCM 17906</strain>
    </source>
</reference>
<organism evidence="4 5">
    <name type="scientific">Pseudonocardia xishanensis</name>
    <dbReference type="NCBI Taxonomy" id="630995"/>
    <lineage>
        <taxon>Bacteria</taxon>
        <taxon>Bacillati</taxon>
        <taxon>Actinomycetota</taxon>
        <taxon>Actinomycetes</taxon>
        <taxon>Pseudonocardiales</taxon>
        <taxon>Pseudonocardiaceae</taxon>
        <taxon>Pseudonocardia</taxon>
    </lineage>
</organism>
<dbReference type="PANTHER" id="PTHR22912:SF151">
    <property type="entry name" value="DIHYDROLIPOYL DEHYDROGENASE, MITOCHONDRIAL"/>
    <property type="match status" value="1"/>
</dbReference>
<dbReference type="EMBL" id="BAABGT010000053">
    <property type="protein sequence ID" value="GAA4549686.1"/>
    <property type="molecule type" value="Genomic_DNA"/>
</dbReference>
<dbReference type="SUPFAM" id="SSF55424">
    <property type="entry name" value="FAD/NAD-linked reductases, dimerisation (C-terminal) domain"/>
    <property type="match status" value="1"/>
</dbReference>
<gene>
    <name evidence="4" type="ORF">GCM10023175_38190</name>
</gene>
<accession>A0ABP8RVF0</accession>
<dbReference type="InterPro" id="IPR004099">
    <property type="entry name" value="Pyr_nucl-diS_OxRdtase_dimer"/>
</dbReference>
<dbReference type="Proteomes" id="UP001501598">
    <property type="component" value="Unassembled WGS sequence"/>
</dbReference>
<comment type="caution">
    <text evidence="4">The sequence shown here is derived from an EMBL/GenBank/DDBJ whole genome shotgun (WGS) entry which is preliminary data.</text>
</comment>
<name>A0ABP8RVF0_9PSEU</name>
<evidence type="ECO:0000256" key="1">
    <source>
        <dbReference type="ARBA" id="ARBA00007532"/>
    </source>
</evidence>
<dbReference type="InterPro" id="IPR050151">
    <property type="entry name" value="Class-I_Pyr_Nuc-Dis_Oxidored"/>
</dbReference>
<dbReference type="PANTHER" id="PTHR22912">
    <property type="entry name" value="DISULFIDE OXIDOREDUCTASE"/>
    <property type="match status" value="1"/>
</dbReference>
<evidence type="ECO:0000313" key="4">
    <source>
        <dbReference type="EMBL" id="GAA4549686.1"/>
    </source>
</evidence>
<keyword evidence="5" id="KW-1185">Reference proteome</keyword>
<evidence type="ECO:0000313" key="5">
    <source>
        <dbReference type="Proteomes" id="UP001501598"/>
    </source>
</evidence>
<dbReference type="Pfam" id="PF02852">
    <property type="entry name" value="Pyr_redox_dim"/>
    <property type="match status" value="1"/>
</dbReference>
<evidence type="ECO:0000259" key="3">
    <source>
        <dbReference type="Pfam" id="PF02852"/>
    </source>
</evidence>
<dbReference type="RefSeq" id="WP_425569054.1">
    <property type="nucleotide sequence ID" value="NZ_BAABGT010000053.1"/>
</dbReference>